<feature type="region of interest" description="Disordered" evidence="1">
    <location>
        <begin position="328"/>
        <end position="350"/>
    </location>
</feature>
<protein>
    <recommendedName>
        <fullName evidence="4">C2 domain-containing protein</fullName>
    </recommendedName>
</protein>
<dbReference type="InterPro" id="IPR047259">
    <property type="entry name" value="QUIRKY-like"/>
</dbReference>
<dbReference type="AlphaFoldDB" id="A0A0E0ESU0"/>
<dbReference type="SUPFAM" id="SSF49562">
    <property type="entry name" value="C2 domain (Calcium/lipid-binding domain, CaLB)"/>
    <property type="match status" value="1"/>
</dbReference>
<reference evidence="2" key="1">
    <citation type="submission" date="2015-04" db="UniProtKB">
        <authorList>
            <consortium name="EnsemblPlants"/>
        </authorList>
    </citation>
    <scope>IDENTIFICATION</scope>
</reference>
<evidence type="ECO:0008006" key="4">
    <source>
        <dbReference type="Google" id="ProtNLM"/>
    </source>
</evidence>
<dbReference type="EnsemblPlants" id="OMERI09G09740.1">
    <property type="protein sequence ID" value="OMERI09G09740.1"/>
    <property type="gene ID" value="OMERI09G09740"/>
</dbReference>
<proteinExistence type="predicted"/>
<reference evidence="2" key="2">
    <citation type="submission" date="2018-05" db="EMBL/GenBank/DDBJ databases">
        <title>OmerRS3 (Oryza meridionalis Reference Sequence Version 3).</title>
        <authorList>
            <person name="Zhang J."/>
            <person name="Kudrna D."/>
            <person name="Lee S."/>
            <person name="Talag J."/>
            <person name="Welchert J."/>
            <person name="Wing R.A."/>
        </authorList>
    </citation>
    <scope>NUCLEOTIDE SEQUENCE [LARGE SCALE GENOMIC DNA]</scope>
    <source>
        <strain evidence="2">cv. OR44</strain>
    </source>
</reference>
<accession>A0A0E0ESU0</accession>
<dbReference type="HOGENOM" id="CLU_793168_0_0_1"/>
<keyword evidence="3" id="KW-1185">Reference proteome</keyword>
<sequence length="350" mass="38949">MVAMWIGTRADEAFSEAWNLRASVIEAHDLRVPAPSPGLPFDVRVKIKIGFQSARTQRSVASMSSGSAFAWEWEEDLMFVVSEPLDESLIVLVQDRSMIKEPARRGARPTSALLPAVRAVARRGGYHVLDEAAHVCSDYRPTAKQLWKPPVGVLELGIIGACGLLCAVDEDEGRRQGLDGRLLRGHVRWRVFADDGDERQDYRIRKVRVVNLKTVEEITECGLIGGKGDGSTYIWQDEASIHGVVPAARAAPLAARGSRRWRRCSLPCGSRRRRTYTSSLQPQMHYLRPIGVAQQETLRAATVRLVAAWREVVRHMLDDRRSHVERAPRQGELVPHHGGAPLGRRACPVA</sequence>
<name>A0A0E0ESU0_9ORYZ</name>
<evidence type="ECO:0000313" key="2">
    <source>
        <dbReference type="EnsemblPlants" id="OMERI09G09740.1"/>
    </source>
</evidence>
<dbReference type="eggNOG" id="ENOG502QUYP">
    <property type="taxonomic scope" value="Eukaryota"/>
</dbReference>
<evidence type="ECO:0000256" key="1">
    <source>
        <dbReference type="SAM" id="MobiDB-lite"/>
    </source>
</evidence>
<dbReference type="Proteomes" id="UP000008021">
    <property type="component" value="Chromosome 9"/>
</dbReference>
<evidence type="ECO:0000313" key="3">
    <source>
        <dbReference type="Proteomes" id="UP000008021"/>
    </source>
</evidence>
<dbReference type="PANTHER" id="PTHR31425:SF36">
    <property type="entry name" value="PROTEIN QUIRKY"/>
    <property type="match status" value="1"/>
</dbReference>
<organism evidence="2">
    <name type="scientific">Oryza meridionalis</name>
    <dbReference type="NCBI Taxonomy" id="40149"/>
    <lineage>
        <taxon>Eukaryota</taxon>
        <taxon>Viridiplantae</taxon>
        <taxon>Streptophyta</taxon>
        <taxon>Embryophyta</taxon>
        <taxon>Tracheophyta</taxon>
        <taxon>Spermatophyta</taxon>
        <taxon>Magnoliopsida</taxon>
        <taxon>Liliopsida</taxon>
        <taxon>Poales</taxon>
        <taxon>Poaceae</taxon>
        <taxon>BOP clade</taxon>
        <taxon>Oryzoideae</taxon>
        <taxon>Oryzeae</taxon>
        <taxon>Oryzinae</taxon>
        <taxon>Oryza</taxon>
    </lineage>
</organism>
<dbReference type="STRING" id="40149.A0A0E0ESU0"/>
<dbReference type="Gramene" id="OMERI09G09740.1">
    <property type="protein sequence ID" value="OMERI09G09740.1"/>
    <property type="gene ID" value="OMERI09G09740"/>
</dbReference>
<dbReference type="PANTHER" id="PTHR31425">
    <property type="entry name" value="PHOSPHORIBOSYLANTHRANILATE TRANSFERASE ISOFORM 1"/>
    <property type="match status" value="1"/>
</dbReference>
<dbReference type="InterPro" id="IPR035892">
    <property type="entry name" value="C2_domain_sf"/>
</dbReference>